<feature type="transmembrane region" description="Helical" evidence="1">
    <location>
        <begin position="33"/>
        <end position="55"/>
    </location>
</feature>
<keyword evidence="1" id="KW-0472">Membrane</keyword>
<dbReference type="AlphaFoldDB" id="A0A1F7X1Q5"/>
<accession>A0A1F7X1Q5</accession>
<dbReference type="Proteomes" id="UP000176939">
    <property type="component" value="Unassembled WGS sequence"/>
</dbReference>
<keyword evidence="1" id="KW-0812">Transmembrane</keyword>
<protein>
    <submittedName>
        <fullName evidence="2">Uncharacterized protein</fullName>
    </submittedName>
</protein>
<comment type="caution">
    <text evidence="2">The sequence shown here is derived from an EMBL/GenBank/DDBJ whole genome shotgun (WGS) entry which is preliminary data.</text>
</comment>
<name>A0A1F7X1Q5_9BACT</name>
<gene>
    <name evidence="2" type="ORF">A2Z67_02440</name>
</gene>
<sequence length="59" mass="6673">MILIISTFCLWLLGGVGISLSLNRKKDPRWLRMLYAIIGIGLCAEAGYILSIIFFKQLE</sequence>
<dbReference type="EMBL" id="MGFQ01000035">
    <property type="protein sequence ID" value="OGM08843.1"/>
    <property type="molecule type" value="Genomic_DNA"/>
</dbReference>
<keyword evidence="1" id="KW-1133">Transmembrane helix</keyword>
<evidence type="ECO:0000256" key="1">
    <source>
        <dbReference type="SAM" id="Phobius"/>
    </source>
</evidence>
<reference evidence="2 3" key="1">
    <citation type="journal article" date="2016" name="Nat. Commun.">
        <title>Thousands of microbial genomes shed light on interconnected biogeochemical processes in an aquifer system.</title>
        <authorList>
            <person name="Anantharaman K."/>
            <person name="Brown C.T."/>
            <person name="Hug L.A."/>
            <person name="Sharon I."/>
            <person name="Castelle C.J."/>
            <person name="Probst A.J."/>
            <person name="Thomas B.C."/>
            <person name="Singh A."/>
            <person name="Wilkins M.J."/>
            <person name="Karaoz U."/>
            <person name="Brodie E.L."/>
            <person name="Williams K.H."/>
            <person name="Hubbard S.S."/>
            <person name="Banfield J.F."/>
        </authorList>
    </citation>
    <scope>NUCLEOTIDE SEQUENCE [LARGE SCALE GENOMIC DNA]</scope>
</reference>
<evidence type="ECO:0000313" key="3">
    <source>
        <dbReference type="Proteomes" id="UP000176939"/>
    </source>
</evidence>
<evidence type="ECO:0000313" key="2">
    <source>
        <dbReference type="EMBL" id="OGM08843.1"/>
    </source>
</evidence>
<proteinExistence type="predicted"/>
<organism evidence="2 3">
    <name type="scientific">Candidatus Woesebacteria bacterium RBG_13_36_22</name>
    <dbReference type="NCBI Taxonomy" id="1802478"/>
    <lineage>
        <taxon>Bacteria</taxon>
        <taxon>Candidatus Woeseibacteriota</taxon>
    </lineage>
</organism>